<reference evidence="8" key="2">
    <citation type="journal article" date="2021" name="PeerJ">
        <title>Extensive microbial diversity within the chicken gut microbiome revealed by metagenomics and culture.</title>
        <authorList>
            <person name="Gilroy R."/>
            <person name="Ravi A."/>
            <person name="Getino M."/>
            <person name="Pursley I."/>
            <person name="Horton D.L."/>
            <person name="Alikhan N.F."/>
            <person name="Baker D."/>
            <person name="Gharbi K."/>
            <person name="Hall N."/>
            <person name="Watson M."/>
            <person name="Adriaenssens E.M."/>
            <person name="Foster-Nyarko E."/>
            <person name="Jarju S."/>
            <person name="Secka A."/>
            <person name="Antonio M."/>
            <person name="Oren A."/>
            <person name="Chaudhuri R.R."/>
            <person name="La Ragione R."/>
            <person name="Hildebrand F."/>
            <person name="Pallen M.J."/>
        </authorList>
    </citation>
    <scope>NUCLEOTIDE SEQUENCE</scope>
    <source>
        <strain evidence="8">CHK178-757</strain>
    </source>
</reference>
<sequence>MARWNQKPYYSLDCYLKETFHEKIYKLAIDGGFTCPNRDGTLGSRGCIFCSQGGSGDFAARRDQSLEAQIEEGKRLLKNKHTGNRYIAYFQAYTNTYASLPKLRQIYMPAALHPEVAAISIATRPDCISTPVADFLRELSGIKPVWVELGLQTIHEETARLIRRGYPMSCFEEALAMLRERGIPVIVHTILGLPGESPQDMEETAMYVASKNVQGIKPQLLHVLEGTDLAQLYKTEPFHILSLEEYTQILIRCIEVMPPETVIHRITGDGPKKLLIAPLWSGHKKYVMNYIHKTFKELQTWQGRRYTPCAVKP</sequence>
<dbReference type="EMBL" id="DVIT01000061">
    <property type="protein sequence ID" value="HIS48696.1"/>
    <property type="molecule type" value="Genomic_DNA"/>
</dbReference>
<evidence type="ECO:0000256" key="4">
    <source>
        <dbReference type="ARBA" id="ARBA00022723"/>
    </source>
</evidence>
<dbReference type="Pfam" id="PF16199">
    <property type="entry name" value="Radical_SAM_C"/>
    <property type="match status" value="1"/>
</dbReference>
<evidence type="ECO:0000313" key="9">
    <source>
        <dbReference type="Proteomes" id="UP000823927"/>
    </source>
</evidence>
<organism evidence="8 9">
    <name type="scientific">Candidatus Scybalocola faecigallinarum</name>
    <dbReference type="NCBI Taxonomy" id="2840941"/>
    <lineage>
        <taxon>Bacteria</taxon>
        <taxon>Bacillati</taxon>
        <taxon>Bacillota</taxon>
        <taxon>Clostridia</taxon>
        <taxon>Lachnospirales</taxon>
        <taxon>Lachnospiraceae</taxon>
        <taxon>Lachnospiraceae incertae sedis</taxon>
        <taxon>Candidatus Scybalocola (ex Gilroy et al. 2021)</taxon>
    </lineage>
</organism>
<dbReference type="PROSITE" id="PS51918">
    <property type="entry name" value="RADICAL_SAM"/>
    <property type="match status" value="1"/>
</dbReference>
<keyword evidence="4" id="KW-0479">Metal-binding</keyword>
<dbReference type="GO" id="GO:0046872">
    <property type="term" value="F:metal ion binding"/>
    <property type="evidence" value="ECO:0007669"/>
    <property type="project" value="UniProtKB-KW"/>
</dbReference>
<protein>
    <submittedName>
        <fullName evidence="8">TIGR01212 family radical SAM protein</fullName>
    </submittedName>
</protein>
<dbReference type="InterPro" id="IPR032432">
    <property type="entry name" value="Radical_SAM_C"/>
</dbReference>
<evidence type="ECO:0000256" key="6">
    <source>
        <dbReference type="ARBA" id="ARBA00023014"/>
    </source>
</evidence>
<dbReference type="PANTHER" id="PTHR11135:SF1">
    <property type="entry name" value="PROTEIN YHCC"/>
    <property type="match status" value="1"/>
</dbReference>
<dbReference type="InterPro" id="IPR006638">
    <property type="entry name" value="Elp3/MiaA/NifB-like_rSAM"/>
</dbReference>
<reference evidence="8" key="1">
    <citation type="submission" date="2020-10" db="EMBL/GenBank/DDBJ databases">
        <authorList>
            <person name="Gilroy R."/>
        </authorList>
    </citation>
    <scope>NUCLEOTIDE SEQUENCE</scope>
    <source>
        <strain evidence="8">CHK178-757</strain>
    </source>
</reference>
<dbReference type="Gene3D" id="3.80.30.20">
    <property type="entry name" value="tm_1862 like domain"/>
    <property type="match status" value="1"/>
</dbReference>
<keyword evidence="3" id="KW-0949">S-adenosyl-L-methionine</keyword>
<dbReference type="Pfam" id="PF04055">
    <property type="entry name" value="Radical_SAM"/>
    <property type="match status" value="1"/>
</dbReference>
<accession>A0A9D1F7M2</accession>
<dbReference type="SFLD" id="SFLDG01091">
    <property type="entry name" value="uncharacterized_CHP01210-like"/>
    <property type="match status" value="1"/>
</dbReference>
<comment type="caution">
    <text evidence="8">The sequence shown here is derived from an EMBL/GenBank/DDBJ whole genome shotgun (WGS) entry which is preliminary data.</text>
</comment>
<dbReference type="SFLD" id="SFLDS00029">
    <property type="entry name" value="Radical_SAM"/>
    <property type="match status" value="1"/>
</dbReference>
<name>A0A9D1F7M2_9FIRM</name>
<evidence type="ECO:0000259" key="7">
    <source>
        <dbReference type="PROSITE" id="PS51918"/>
    </source>
</evidence>
<dbReference type="GO" id="GO:0003824">
    <property type="term" value="F:catalytic activity"/>
    <property type="evidence" value="ECO:0007669"/>
    <property type="project" value="InterPro"/>
</dbReference>
<dbReference type="GO" id="GO:0051539">
    <property type="term" value="F:4 iron, 4 sulfur cluster binding"/>
    <property type="evidence" value="ECO:0007669"/>
    <property type="project" value="UniProtKB-KW"/>
</dbReference>
<keyword evidence="2" id="KW-0004">4Fe-4S</keyword>
<feature type="domain" description="Radical SAM core" evidence="7">
    <location>
        <begin position="19"/>
        <end position="260"/>
    </location>
</feature>
<keyword evidence="6" id="KW-0411">Iron-sulfur</keyword>
<keyword evidence="5" id="KW-0408">Iron</keyword>
<evidence type="ECO:0000313" key="8">
    <source>
        <dbReference type="EMBL" id="HIS48696.1"/>
    </source>
</evidence>
<dbReference type="InterPro" id="IPR007197">
    <property type="entry name" value="rSAM"/>
</dbReference>
<gene>
    <name evidence="8" type="ORF">IAB46_14325</name>
</gene>
<dbReference type="NCBIfam" id="TIGR01212">
    <property type="entry name" value="TIGR01212 family radical SAM protein"/>
    <property type="match status" value="1"/>
</dbReference>
<dbReference type="SMART" id="SM00729">
    <property type="entry name" value="Elp3"/>
    <property type="match status" value="1"/>
</dbReference>
<dbReference type="CDD" id="cd01335">
    <property type="entry name" value="Radical_SAM"/>
    <property type="match status" value="1"/>
</dbReference>
<evidence type="ECO:0000256" key="5">
    <source>
        <dbReference type="ARBA" id="ARBA00023004"/>
    </source>
</evidence>
<evidence type="ECO:0000256" key="3">
    <source>
        <dbReference type="ARBA" id="ARBA00022691"/>
    </source>
</evidence>
<dbReference type="InterPro" id="IPR058240">
    <property type="entry name" value="rSAM_sf"/>
</dbReference>
<dbReference type="Proteomes" id="UP000823927">
    <property type="component" value="Unassembled WGS sequence"/>
</dbReference>
<evidence type="ECO:0000256" key="2">
    <source>
        <dbReference type="ARBA" id="ARBA00022485"/>
    </source>
</evidence>
<proteinExistence type="predicted"/>
<dbReference type="InterPro" id="IPR005911">
    <property type="entry name" value="YhcC-like"/>
</dbReference>
<dbReference type="SUPFAM" id="SSF102114">
    <property type="entry name" value="Radical SAM enzymes"/>
    <property type="match status" value="1"/>
</dbReference>
<dbReference type="PANTHER" id="PTHR11135">
    <property type="entry name" value="HISTONE ACETYLTRANSFERASE-RELATED"/>
    <property type="match status" value="1"/>
</dbReference>
<evidence type="ECO:0000256" key="1">
    <source>
        <dbReference type="ARBA" id="ARBA00001966"/>
    </source>
</evidence>
<comment type="cofactor">
    <cofactor evidence="1">
        <name>[4Fe-4S] cluster</name>
        <dbReference type="ChEBI" id="CHEBI:49883"/>
    </cofactor>
</comment>
<dbReference type="SFLD" id="SFLDG01086">
    <property type="entry name" value="elongater_protein-like"/>
    <property type="match status" value="1"/>
</dbReference>
<dbReference type="InterPro" id="IPR039661">
    <property type="entry name" value="ELP3"/>
</dbReference>
<dbReference type="AlphaFoldDB" id="A0A9D1F7M2"/>
<dbReference type="InterPro" id="IPR023404">
    <property type="entry name" value="rSAM_horseshoe"/>
</dbReference>